<name>A0A8B4I7T4_PSEFL</name>
<evidence type="ECO:0000313" key="2">
    <source>
        <dbReference type="Proteomes" id="UP000248640"/>
    </source>
</evidence>
<gene>
    <name evidence="1" type="ORF">NCTC10038_03295</name>
</gene>
<dbReference type="EMBL" id="LS483372">
    <property type="protein sequence ID" value="SQF91867.1"/>
    <property type="molecule type" value="Genomic_DNA"/>
</dbReference>
<proteinExistence type="predicted"/>
<protein>
    <submittedName>
        <fullName evidence="1">Uncharacterized protein</fullName>
    </submittedName>
</protein>
<reference evidence="1 2" key="1">
    <citation type="submission" date="2018-06" db="EMBL/GenBank/DDBJ databases">
        <authorList>
            <consortium name="Pathogen Informatics"/>
            <person name="Doyle S."/>
        </authorList>
    </citation>
    <scope>NUCLEOTIDE SEQUENCE [LARGE SCALE GENOMIC DNA]</scope>
    <source>
        <strain evidence="1 2">NCTC10038</strain>
    </source>
</reference>
<evidence type="ECO:0000313" key="1">
    <source>
        <dbReference type="EMBL" id="SQF91867.1"/>
    </source>
</evidence>
<dbReference type="GeneID" id="61639185"/>
<dbReference type="AlphaFoldDB" id="A0A8B4I7T4"/>
<organism evidence="1 2">
    <name type="scientific">Pseudomonas fluorescens</name>
    <dbReference type="NCBI Taxonomy" id="294"/>
    <lineage>
        <taxon>Bacteria</taxon>
        <taxon>Pseudomonadati</taxon>
        <taxon>Pseudomonadota</taxon>
        <taxon>Gammaproteobacteria</taxon>
        <taxon>Pseudomonadales</taxon>
        <taxon>Pseudomonadaceae</taxon>
        <taxon>Pseudomonas</taxon>
    </lineage>
</organism>
<accession>A0A8B4I7T4</accession>
<dbReference type="RefSeq" id="WP_096236881.1">
    <property type="nucleotide sequence ID" value="NZ_CBCRXZ010000002.1"/>
</dbReference>
<dbReference type="Proteomes" id="UP000248640">
    <property type="component" value="Chromosome 1"/>
</dbReference>
<sequence length="98" mass="11042">MGFFYVVFSFCVSATGYEDHCQKEKLIDTQYLGLVSCYTGASSIERKTTEQILQEAKKNNVKDPKIEVKTRCVTSAESETFLKQRGPSALVITGKKYE</sequence>